<dbReference type="Pfam" id="PF01380">
    <property type="entry name" value="SIS"/>
    <property type="match status" value="2"/>
</dbReference>
<evidence type="ECO:0000259" key="11">
    <source>
        <dbReference type="PROSITE" id="PS51278"/>
    </source>
</evidence>
<dbReference type="CDD" id="cd05008">
    <property type="entry name" value="SIS_GlmS_GlmD_1"/>
    <property type="match status" value="1"/>
</dbReference>
<evidence type="ECO:0000256" key="7">
    <source>
        <dbReference type="ARBA" id="ARBA00022679"/>
    </source>
</evidence>
<comment type="function">
    <text evidence="10">Catalyzes the first step in hexosamine metabolism, converting fructose-6P into glucosamine-6P using glutamine as a nitrogen source.</text>
</comment>
<dbReference type="InterPro" id="IPR046348">
    <property type="entry name" value="SIS_dom_sf"/>
</dbReference>
<name>A0A388T8L4_9BACT</name>
<keyword evidence="14" id="KW-1185">Reference proteome</keyword>
<dbReference type="EMBL" id="BGZM01000005">
    <property type="protein sequence ID" value="GBR72324.1"/>
    <property type="molecule type" value="Genomic_DNA"/>
</dbReference>
<comment type="subunit">
    <text evidence="10">Homodimer.</text>
</comment>
<feature type="domain" description="SIS" evidence="12">
    <location>
        <begin position="286"/>
        <end position="425"/>
    </location>
</feature>
<keyword evidence="9" id="KW-0315">Glutamine amidotransferase</keyword>
<dbReference type="FunFam" id="3.60.20.10:FF:000006">
    <property type="entry name" value="Glutamine--fructose-6-phosphate aminotransferase [isomerizing]"/>
    <property type="match status" value="1"/>
</dbReference>
<dbReference type="NCBIfam" id="NF001484">
    <property type="entry name" value="PRK00331.1"/>
    <property type="match status" value="1"/>
</dbReference>
<evidence type="ECO:0000256" key="8">
    <source>
        <dbReference type="ARBA" id="ARBA00022737"/>
    </source>
</evidence>
<evidence type="ECO:0000256" key="10">
    <source>
        <dbReference type="HAMAP-Rule" id="MF_00164"/>
    </source>
</evidence>
<dbReference type="InterPro" id="IPR035466">
    <property type="entry name" value="GlmS/AgaS_SIS"/>
</dbReference>
<proteinExistence type="inferred from homology"/>
<dbReference type="FunFam" id="3.40.50.10490:FF:000001">
    <property type="entry name" value="Glutamine--fructose-6-phosphate aminotransferase [isomerizing]"/>
    <property type="match status" value="1"/>
</dbReference>
<feature type="initiator methionine" description="Removed" evidence="10">
    <location>
        <position position="1"/>
    </location>
</feature>
<organism evidence="13 14">
    <name type="scientific">Candidatus Termititenax spirochaetophilus</name>
    <dbReference type="NCBI Taxonomy" id="2218522"/>
    <lineage>
        <taxon>Bacteria</taxon>
        <taxon>Bacillati</taxon>
        <taxon>Candidatus Margulisiibacteriota</taxon>
        <taxon>Candidatus Termititenacia</taxon>
        <taxon>Candidatus Termititenacales</taxon>
        <taxon>Candidatus Termititenacaceae</taxon>
        <taxon>Candidatus Termititenax</taxon>
    </lineage>
</organism>
<keyword evidence="8" id="KW-0677">Repeat</keyword>
<dbReference type="GO" id="GO:0004360">
    <property type="term" value="F:glutamine-fructose-6-phosphate transaminase (isomerizing) activity"/>
    <property type="evidence" value="ECO:0007669"/>
    <property type="project" value="UniProtKB-UniRule"/>
</dbReference>
<dbReference type="GO" id="GO:0006002">
    <property type="term" value="P:fructose 6-phosphate metabolic process"/>
    <property type="evidence" value="ECO:0007669"/>
    <property type="project" value="TreeGrafter"/>
</dbReference>
<comment type="subcellular location">
    <subcellularLocation>
        <location evidence="2 10">Cytoplasm</location>
    </subcellularLocation>
</comment>
<dbReference type="GO" id="GO:0097367">
    <property type="term" value="F:carbohydrate derivative binding"/>
    <property type="evidence" value="ECO:0007669"/>
    <property type="project" value="InterPro"/>
</dbReference>
<dbReference type="PANTHER" id="PTHR10937">
    <property type="entry name" value="GLUCOSAMINE--FRUCTOSE-6-PHOSPHATE AMINOTRANSFERASE, ISOMERIZING"/>
    <property type="match status" value="1"/>
</dbReference>
<sequence>MCGIVGYLGKKEALPLVIDGLKYLEYRGYDSAGVAVHSGKKIEIVKAVGKINDLEQKLEQASGKGTCAIGHTRWATHGKPCLKNSHPHQNTDGNIVLVHNGIIENYGGLKIKLEEEGVVFKSETDTEVLVQLIGRYYDGDLAKAVIAALREVTGTYAIAVLAKDRPNEIVIAKKSAPLCIGIGKGENFFGSDAIAFIKHTNKVVYLKDGEVAVLTPKTVLIKNLQGKKVSYKVNNLSLDPSSIEKGEYPHFMLKEIYEQPRAIQDTLDGRISPQNDEVILTELDKYQEYLLGINKILIVACGTSWHAGLVAEYILEKHARIPVEVDYAAEFRYRFPVLDEKTLVLTISQSGETADTIAAIGEAQALGAKVLSIVNVPASTIARDSDMVIYTYAGREIGVASTKAFTTQLIVLSLFAVYLGRLHHSLDDAAASAILQNLKRVPNEIAKVFNEAKNIKKIAKAFHKHSNALYLGRGVGFPIALEGALKLKEISYIHAEGYPAAEMKHGPIALIDENMPTVVLAFKGRRYEKILGNIMEVKARKGKLIVIASESNDGIKRIADWVIHIPDASESISAILAVVPLQLLAYYIAVEKGCSVDQPRNLAKSVTVE</sequence>
<dbReference type="InterPro" id="IPR005855">
    <property type="entry name" value="GFAT"/>
</dbReference>
<dbReference type="GO" id="GO:0005829">
    <property type="term" value="C:cytosol"/>
    <property type="evidence" value="ECO:0007669"/>
    <property type="project" value="TreeGrafter"/>
</dbReference>
<evidence type="ECO:0000313" key="14">
    <source>
        <dbReference type="Proteomes" id="UP000276170"/>
    </source>
</evidence>
<evidence type="ECO:0000256" key="1">
    <source>
        <dbReference type="ARBA" id="ARBA00001031"/>
    </source>
</evidence>
<evidence type="ECO:0000259" key="12">
    <source>
        <dbReference type="PROSITE" id="PS51464"/>
    </source>
</evidence>
<dbReference type="EC" id="2.6.1.16" evidence="3 10"/>
<evidence type="ECO:0000256" key="9">
    <source>
        <dbReference type="ARBA" id="ARBA00022962"/>
    </source>
</evidence>
<dbReference type="InterPro" id="IPR017932">
    <property type="entry name" value="GATase_2_dom"/>
</dbReference>
<comment type="catalytic activity">
    <reaction evidence="1 10">
        <text>D-fructose 6-phosphate + L-glutamine = D-glucosamine 6-phosphate + L-glutamate</text>
        <dbReference type="Rhea" id="RHEA:13237"/>
        <dbReference type="ChEBI" id="CHEBI:29985"/>
        <dbReference type="ChEBI" id="CHEBI:58359"/>
        <dbReference type="ChEBI" id="CHEBI:58725"/>
        <dbReference type="ChEBI" id="CHEBI:61527"/>
        <dbReference type="EC" id="2.6.1.16"/>
    </reaction>
</comment>
<accession>A0A388T8L4</accession>
<dbReference type="PANTHER" id="PTHR10937:SF0">
    <property type="entry name" value="GLUTAMINE--FRUCTOSE-6-PHOSPHATE TRANSAMINASE (ISOMERIZING)"/>
    <property type="match status" value="1"/>
</dbReference>
<protein>
    <recommendedName>
        <fullName evidence="4 10">Glutamine--fructose-6-phosphate aminotransferase [isomerizing]</fullName>
        <ecNumber evidence="3 10">2.6.1.16</ecNumber>
    </recommendedName>
    <alternativeName>
        <fullName evidence="10">D-fructose-6-phosphate amidotransferase</fullName>
    </alternativeName>
    <alternativeName>
        <fullName evidence="10">GFAT</fullName>
    </alternativeName>
    <alternativeName>
        <fullName evidence="10">Glucosamine-6-phosphate synthase</fullName>
    </alternativeName>
    <alternativeName>
        <fullName evidence="10">Hexosephosphate aminotransferase</fullName>
    </alternativeName>
    <alternativeName>
        <fullName evidence="10">L-glutamine--D-fructose-6-phosphate amidotransferase</fullName>
    </alternativeName>
</protein>
<dbReference type="InterPro" id="IPR001347">
    <property type="entry name" value="SIS_dom"/>
</dbReference>
<dbReference type="Gene3D" id="3.60.20.10">
    <property type="entry name" value="Glutamine Phosphoribosylpyrophosphate, subunit 1, domain 1"/>
    <property type="match status" value="1"/>
</dbReference>
<dbReference type="Gene3D" id="3.40.50.10490">
    <property type="entry name" value="Glucose-6-phosphate isomerase like protein, domain 1"/>
    <property type="match status" value="2"/>
</dbReference>
<keyword evidence="5 10" id="KW-0963">Cytoplasm</keyword>
<dbReference type="NCBIfam" id="TIGR01135">
    <property type="entry name" value="glmS"/>
    <property type="match status" value="1"/>
</dbReference>
<dbReference type="AlphaFoldDB" id="A0A388T8L4"/>
<feature type="domain" description="SIS" evidence="12">
    <location>
        <begin position="458"/>
        <end position="599"/>
    </location>
</feature>
<dbReference type="InterPro" id="IPR047084">
    <property type="entry name" value="GFAT_N"/>
</dbReference>
<dbReference type="GO" id="GO:0006047">
    <property type="term" value="P:UDP-N-acetylglucosamine metabolic process"/>
    <property type="evidence" value="ECO:0007669"/>
    <property type="project" value="TreeGrafter"/>
</dbReference>
<keyword evidence="7 10" id="KW-0808">Transferase</keyword>
<dbReference type="CDD" id="cd05009">
    <property type="entry name" value="SIS_GlmS_GlmD_2"/>
    <property type="match status" value="1"/>
</dbReference>
<evidence type="ECO:0000313" key="13">
    <source>
        <dbReference type="EMBL" id="GBR72324.1"/>
    </source>
</evidence>
<evidence type="ECO:0000256" key="6">
    <source>
        <dbReference type="ARBA" id="ARBA00022576"/>
    </source>
</evidence>
<dbReference type="Proteomes" id="UP000276170">
    <property type="component" value="Unassembled WGS sequence"/>
</dbReference>
<evidence type="ECO:0000256" key="4">
    <source>
        <dbReference type="ARBA" id="ARBA00016090"/>
    </source>
</evidence>
<evidence type="ECO:0000256" key="3">
    <source>
        <dbReference type="ARBA" id="ARBA00012916"/>
    </source>
</evidence>
<dbReference type="CDD" id="cd00714">
    <property type="entry name" value="GFAT"/>
    <property type="match status" value="1"/>
</dbReference>
<dbReference type="PROSITE" id="PS51464">
    <property type="entry name" value="SIS"/>
    <property type="match status" value="2"/>
</dbReference>
<dbReference type="PROSITE" id="PS51278">
    <property type="entry name" value="GATASE_TYPE_2"/>
    <property type="match status" value="1"/>
</dbReference>
<evidence type="ECO:0000256" key="2">
    <source>
        <dbReference type="ARBA" id="ARBA00004496"/>
    </source>
</evidence>
<gene>
    <name evidence="10 13" type="primary">glmS</name>
    <name evidence="13" type="ORF">HP1_055</name>
</gene>
<dbReference type="SUPFAM" id="SSF56235">
    <property type="entry name" value="N-terminal nucleophile aminohydrolases (Ntn hydrolases)"/>
    <property type="match status" value="1"/>
</dbReference>
<dbReference type="InterPro" id="IPR035490">
    <property type="entry name" value="GlmS/FrlB_SIS"/>
</dbReference>
<keyword evidence="6 10" id="KW-0032">Aminotransferase</keyword>
<comment type="caution">
    <text evidence="13">The sequence shown here is derived from an EMBL/GenBank/DDBJ whole genome shotgun (WGS) entry which is preliminary data.</text>
</comment>
<dbReference type="SUPFAM" id="SSF53697">
    <property type="entry name" value="SIS domain"/>
    <property type="match status" value="1"/>
</dbReference>
<dbReference type="Pfam" id="PF13522">
    <property type="entry name" value="GATase_6"/>
    <property type="match status" value="1"/>
</dbReference>
<dbReference type="InterPro" id="IPR029055">
    <property type="entry name" value="Ntn_hydrolases_N"/>
</dbReference>
<reference evidence="13 14" key="1">
    <citation type="journal article" date="2019" name="ISME J.">
        <title>Genome analyses of uncultured TG2/ZB3 bacteria in 'Margulisbacteria' specifically attached to ectosymbiotic spirochetes of protists in the termite gut.</title>
        <authorList>
            <person name="Utami Y.D."/>
            <person name="Kuwahara H."/>
            <person name="Igai K."/>
            <person name="Murakami T."/>
            <person name="Sugaya K."/>
            <person name="Morikawa T."/>
            <person name="Nagura Y."/>
            <person name="Yuki M."/>
            <person name="Deevong P."/>
            <person name="Inoue T."/>
            <person name="Kihara K."/>
            <person name="Lo N."/>
            <person name="Yamada A."/>
            <person name="Ohkuma M."/>
            <person name="Hongoh Y."/>
        </authorList>
    </citation>
    <scope>NUCLEOTIDE SEQUENCE [LARGE SCALE GENOMIC DNA]</scope>
    <source>
        <strain evidence="13">HsPyr-01</strain>
    </source>
</reference>
<dbReference type="HAMAP" id="MF_00164">
    <property type="entry name" value="GlmS"/>
    <property type="match status" value="1"/>
</dbReference>
<feature type="active site" description="Nucleophile; for GATase activity" evidence="10">
    <location>
        <position position="2"/>
    </location>
</feature>
<dbReference type="GO" id="GO:0006487">
    <property type="term" value="P:protein N-linked glycosylation"/>
    <property type="evidence" value="ECO:0007669"/>
    <property type="project" value="TreeGrafter"/>
</dbReference>
<feature type="domain" description="Glutamine amidotransferase type-2" evidence="11">
    <location>
        <begin position="2"/>
        <end position="217"/>
    </location>
</feature>
<dbReference type="GO" id="GO:0005975">
    <property type="term" value="P:carbohydrate metabolic process"/>
    <property type="evidence" value="ECO:0007669"/>
    <property type="project" value="UniProtKB-UniRule"/>
</dbReference>
<evidence type="ECO:0000256" key="5">
    <source>
        <dbReference type="ARBA" id="ARBA00022490"/>
    </source>
</evidence>
<feature type="active site" description="For Fru-6P isomerization activity" evidence="10">
    <location>
        <position position="604"/>
    </location>
</feature>